<evidence type="ECO:0000256" key="3">
    <source>
        <dbReference type="ARBA" id="ARBA00022989"/>
    </source>
</evidence>
<comment type="subcellular location">
    <subcellularLocation>
        <location evidence="1">Membrane</location>
        <topology evidence="1">Multi-pass membrane protein</topology>
    </subcellularLocation>
</comment>
<gene>
    <name evidence="7" type="ORF">EJB05_30247</name>
</gene>
<dbReference type="PANTHER" id="PTHR23291:SF39">
    <property type="entry name" value="OS11G0581900 PROTEIN"/>
    <property type="match status" value="1"/>
</dbReference>
<evidence type="ECO:0000313" key="8">
    <source>
        <dbReference type="Proteomes" id="UP000324897"/>
    </source>
</evidence>
<dbReference type="InterPro" id="IPR006214">
    <property type="entry name" value="Bax_inhibitor_1-related"/>
</dbReference>
<dbReference type="Pfam" id="PF01027">
    <property type="entry name" value="Bax1-I"/>
    <property type="match status" value="2"/>
</dbReference>
<evidence type="ECO:0008006" key="9">
    <source>
        <dbReference type="Google" id="ProtNLM"/>
    </source>
</evidence>
<dbReference type="AlphaFoldDB" id="A0A5J9UIL9"/>
<feature type="compositionally biased region" description="Acidic residues" evidence="6">
    <location>
        <begin position="1"/>
        <end position="10"/>
    </location>
</feature>
<evidence type="ECO:0000256" key="6">
    <source>
        <dbReference type="SAM" id="MobiDB-lite"/>
    </source>
</evidence>
<feature type="transmembrane region" description="Helical" evidence="5">
    <location>
        <begin position="91"/>
        <end position="109"/>
    </location>
</feature>
<name>A0A5J9UIL9_9POAL</name>
<feature type="region of interest" description="Disordered" evidence="6">
    <location>
        <begin position="1"/>
        <end position="22"/>
    </location>
</feature>
<dbReference type="GO" id="GO:0016020">
    <property type="term" value="C:membrane"/>
    <property type="evidence" value="ECO:0007669"/>
    <property type="project" value="UniProtKB-SubCell"/>
</dbReference>
<accession>A0A5J9UIL9</accession>
<organism evidence="7 8">
    <name type="scientific">Eragrostis curvula</name>
    <name type="common">weeping love grass</name>
    <dbReference type="NCBI Taxonomy" id="38414"/>
    <lineage>
        <taxon>Eukaryota</taxon>
        <taxon>Viridiplantae</taxon>
        <taxon>Streptophyta</taxon>
        <taxon>Embryophyta</taxon>
        <taxon>Tracheophyta</taxon>
        <taxon>Spermatophyta</taxon>
        <taxon>Magnoliopsida</taxon>
        <taxon>Liliopsida</taxon>
        <taxon>Poales</taxon>
        <taxon>Poaceae</taxon>
        <taxon>PACMAD clade</taxon>
        <taxon>Chloridoideae</taxon>
        <taxon>Eragrostideae</taxon>
        <taxon>Eragrostidinae</taxon>
        <taxon>Eragrostis</taxon>
    </lineage>
</organism>
<feature type="transmembrane region" description="Helical" evidence="5">
    <location>
        <begin position="219"/>
        <end position="239"/>
    </location>
</feature>
<protein>
    <recommendedName>
        <fullName evidence="9">BI1-like protein</fullName>
    </recommendedName>
</protein>
<feature type="transmembrane region" description="Helical" evidence="5">
    <location>
        <begin position="121"/>
        <end position="139"/>
    </location>
</feature>
<comment type="caution">
    <text evidence="5">Lacks conserved residue(s) required for the propagation of feature annotation.</text>
</comment>
<feature type="transmembrane region" description="Helical" evidence="5">
    <location>
        <begin position="281"/>
        <end position="302"/>
    </location>
</feature>
<dbReference type="EMBL" id="RWGY01000020">
    <property type="protein sequence ID" value="TVU23161.1"/>
    <property type="molecule type" value="Genomic_DNA"/>
</dbReference>
<reference evidence="7 8" key="1">
    <citation type="journal article" date="2019" name="Sci. Rep.">
        <title>A high-quality genome of Eragrostis curvula grass provides insights into Poaceae evolution and supports new strategies to enhance forage quality.</title>
        <authorList>
            <person name="Carballo J."/>
            <person name="Santos B.A.C.M."/>
            <person name="Zappacosta D."/>
            <person name="Garbus I."/>
            <person name="Selva J.P."/>
            <person name="Gallo C.A."/>
            <person name="Diaz A."/>
            <person name="Albertini E."/>
            <person name="Caccamo M."/>
            <person name="Echenique V."/>
        </authorList>
    </citation>
    <scope>NUCLEOTIDE SEQUENCE [LARGE SCALE GENOMIC DNA]</scope>
    <source>
        <strain evidence="8">cv. Victoria</strain>
        <tissue evidence="7">Leaf</tissue>
    </source>
</reference>
<keyword evidence="4 5" id="KW-0472">Membrane</keyword>
<comment type="similarity">
    <text evidence="5">Belongs to the BI1 family.</text>
</comment>
<feature type="transmembrane region" description="Helical" evidence="5">
    <location>
        <begin position="151"/>
        <end position="171"/>
    </location>
</feature>
<keyword evidence="3 5" id="KW-1133">Transmembrane helix</keyword>
<dbReference type="PANTHER" id="PTHR23291">
    <property type="entry name" value="BAX INHIBITOR-RELATED"/>
    <property type="match status" value="1"/>
</dbReference>
<evidence type="ECO:0000256" key="1">
    <source>
        <dbReference type="ARBA" id="ARBA00004141"/>
    </source>
</evidence>
<evidence type="ECO:0000256" key="2">
    <source>
        <dbReference type="ARBA" id="ARBA00022692"/>
    </source>
</evidence>
<feature type="transmembrane region" description="Helical" evidence="5">
    <location>
        <begin position="191"/>
        <end position="213"/>
    </location>
</feature>
<feature type="transmembrane region" description="Helical" evidence="5">
    <location>
        <begin position="56"/>
        <end position="79"/>
    </location>
</feature>
<dbReference type="Gramene" id="TVU23161">
    <property type="protein sequence ID" value="TVU23161"/>
    <property type="gene ID" value="EJB05_30247"/>
</dbReference>
<comment type="caution">
    <text evidence="7">The sequence shown here is derived from an EMBL/GenBank/DDBJ whole genome shotgun (WGS) entry which is preliminary data.</text>
</comment>
<dbReference type="Proteomes" id="UP000324897">
    <property type="component" value="Unassembled WGS sequence"/>
</dbReference>
<sequence>MQQPQDEDLEAGAIAAAAPAERKKYPPIAAAAEAGPPRKVAEEEDPRLRWAFVRKVYCILAVQCVLTAGVSAAACLVRPVPRFFEHGPPAARWPVLIAILLSPLVVMWPMYRYRAKHPANLLLLGLFTLCCSLMMAVTVSTTVVEHRISSVPVPLFIMITAGSMLGTISIINGRRTLSRALFSIVGNGKVVLQAAILTAAAVIGLTLFTFWAAKKGYDFTFWLPFLSTSLNVLLVYLIIQIFVPLGTVGMTIFGCIATLVFSGFVIYDTSLLLKRYTYDEYVVAAVSLYLDIINLFMAQITLSGQ</sequence>
<dbReference type="OrthoDB" id="7933078at2759"/>
<proteinExistence type="inferred from homology"/>
<evidence type="ECO:0000256" key="5">
    <source>
        <dbReference type="RuleBase" id="RU004379"/>
    </source>
</evidence>
<evidence type="ECO:0000256" key="4">
    <source>
        <dbReference type="ARBA" id="ARBA00023136"/>
    </source>
</evidence>
<keyword evidence="2 5" id="KW-0812">Transmembrane</keyword>
<keyword evidence="8" id="KW-1185">Reference proteome</keyword>
<feature type="transmembrane region" description="Helical" evidence="5">
    <location>
        <begin position="246"/>
        <end position="266"/>
    </location>
</feature>
<evidence type="ECO:0000313" key="7">
    <source>
        <dbReference type="EMBL" id="TVU23161.1"/>
    </source>
</evidence>